<keyword evidence="12" id="KW-1185">Reference proteome</keyword>
<dbReference type="Pfam" id="PF00069">
    <property type="entry name" value="Pkinase"/>
    <property type="match status" value="1"/>
</dbReference>
<evidence type="ECO:0000313" key="11">
    <source>
        <dbReference type="EMBL" id="CAG9311828.1"/>
    </source>
</evidence>
<dbReference type="InterPro" id="IPR011009">
    <property type="entry name" value="Kinase-like_dom_sf"/>
</dbReference>
<organism evidence="11 12">
    <name type="scientific">Blepharisma stoltei</name>
    <dbReference type="NCBI Taxonomy" id="1481888"/>
    <lineage>
        <taxon>Eukaryota</taxon>
        <taxon>Sar</taxon>
        <taxon>Alveolata</taxon>
        <taxon>Ciliophora</taxon>
        <taxon>Postciliodesmatophora</taxon>
        <taxon>Heterotrichea</taxon>
        <taxon>Heterotrichida</taxon>
        <taxon>Blepharismidae</taxon>
        <taxon>Blepharisma</taxon>
    </lineage>
</organism>
<keyword evidence="8" id="KW-0723">Serine/threonine-protein kinase</keyword>
<evidence type="ECO:0000259" key="10">
    <source>
        <dbReference type="PROSITE" id="PS50011"/>
    </source>
</evidence>
<evidence type="ECO:0000256" key="9">
    <source>
        <dbReference type="SAM" id="Coils"/>
    </source>
</evidence>
<proteinExistence type="inferred from homology"/>
<keyword evidence="4 7" id="KW-0067">ATP-binding</keyword>
<dbReference type="Gene3D" id="3.30.200.20">
    <property type="entry name" value="Phosphorylase Kinase, domain 1"/>
    <property type="match status" value="1"/>
</dbReference>
<dbReference type="PANTHER" id="PTHR11042:SF190">
    <property type="entry name" value="MITOSIS INHIBITOR PROTEIN KINASE MIK1"/>
    <property type="match status" value="1"/>
</dbReference>
<dbReference type="GO" id="GO:0005634">
    <property type="term" value="C:nucleus"/>
    <property type="evidence" value="ECO:0007669"/>
    <property type="project" value="TreeGrafter"/>
</dbReference>
<feature type="binding site" evidence="7">
    <location>
        <position position="183"/>
    </location>
    <ligand>
        <name>ATP</name>
        <dbReference type="ChEBI" id="CHEBI:30616"/>
    </ligand>
</feature>
<dbReference type="SMART" id="SM00220">
    <property type="entry name" value="S_TKc"/>
    <property type="match status" value="1"/>
</dbReference>
<evidence type="ECO:0000313" key="12">
    <source>
        <dbReference type="Proteomes" id="UP001162131"/>
    </source>
</evidence>
<evidence type="ECO:0000256" key="2">
    <source>
        <dbReference type="ARBA" id="ARBA00022741"/>
    </source>
</evidence>
<comment type="caution">
    <text evidence="11">The sequence shown here is derived from an EMBL/GenBank/DDBJ whole genome shotgun (WGS) entry which is preliminary data.</text>
</comment>
<dbReference type="PROSITE" id="PS50011">
    <property type="entry name" value="PROTEIN_KINASE_DOM"/>
    <property type="match status" value="1"/>
</dbReference>
<evidence type="ECO:0000256" key="8">
    <source>
        <dbReference type="RuleBase" id="RU000304"/>
    </source>
</evidence>
<accession>A0AAU9IU48</accession>
<keyword evidence="5" id="KW-0652">Protein synthesis inhibitor</keyword>
<comment type="similarity">
    <text evidence="6">Belongs to the protein kinase superfamily. Ser/Thr protein kinase family. GCN2 subfamily.</text>
</comment>
<evidence type="ECO:0000256" key="7">
    <source>
        <dbReference type="PROSITE-ProRule" id="PRU10141"/>
    </source>
</evidence>
<feature type="coiled-coil region" evidence="9">
    <location>
        <begin position="410"/>
        <end position="437"/>
    </location>
</feature>
<dbReference type="InterPro" id="IPR000719">
    <property type="entry name" value="Prot_kinase_dom"/>
</dbReference>
<keyword evidence="3" id="KW-0418">Kinase</keyword>
<evidence type="ECO:0000256" key="1">
    <source>
        <dbReference type="ARBA" id="ARBA00022679"/>
    </source>
</evidence>
<dbReference type="Gene3D" id="1.10.510.10">
    <property type="entry name" value="Transferase(Phosphotransferase) domain 1"/>
    <property type="match status" value="1"/>
</dbReference>
<dbReference type="PANTHER" id="PTHR11042">
    <property type="entry name" value="EUKARYOTIC TRANSLATION INITIATION FACTOR 2-ALPHA KINASE EIF2-ALPHA KINASE -RELATED"/>
    <property type="match status" value="1"/>
</dbReference>
<dbReference type="EMBL" id="CAJZBQ010000005">
    <property type="protein sequence ID" value="CAG9311828.1"/>
    <property type="molecule type" value="Genomic_DNA"/>
</dbReference>
<dbReference type="InterPro" id="IPR050339">
    <property type="entry name" value="CC_SR_Kinase"/>
</dbReference>
<dbReference type="SUPFAM" id="SSF56112">
    <property type="entry name" value="Protein kinase-like (PK-like)"/>
    <property type="match status" value="1"/>
</dbReference>
<dbReference type="GO" id="GO:0017148">
    <property type="term" value="P:negative regulation of translation"/>
    <property type="evidence" value="ECO:0007669"/>
    <property type="project" value="UniProtKB-KW"/>
</dbReference>
<feature type="domain" description="Protein kinase" evidence="10">
    <location>
        <begin position="154"/>
        <end position="410"/>
    </location>
</feature>
<dbReference type="PROSITE" id="PS00108">
    <property type="entry name" value="PROTEIN_KINASE_ST"/>
    <property type="match status" value="1"/>
</dbReference>
<evidence type="ECO:0000256" key="3">
    <source>
        <dbReference type="ARBA" id="ARBA00022777"/>
    </source>
</evidence>
<protein>
    <recommendedName>
        <fullName evidence="10">Protein kinase domain-containing protein</fullName>
    </recommendedName>
</protein>
<sequence>MEDNRTSKLKQCREVLLNSLMKDSNQNYQLVSTLDSIRPDPLTIPRNSYYERWRLADKLFDGKFSSGHSTPCTPLTPALSIDKKLIFFQTPFPKAELTLSRMNSFELQIFKSKENLDYDLPTFKIDDSMYSPPLSHRNSILEDDLEVCRYEHDFIQLNILGSGNFGAVYKCLNKIDGLYYAVKQIKTNPRNKASRNEALQEAYALAQSSMCEDNTYIIRYYSVWIEKDYLYICMELCDCSLTRYVERNPPVTESLIRKIMRDICKGLKKLHAHNIIHMDIKSENILYSFSGKFKLADLGLARVTTNLTGEIPEGDARYLAPEVLANVSENPESIPDLSKADIFSLGATIYELMRGKTLPINGPEWHSIRNGDLDFKGDFSEELQFCVKKMMSKDLYERPSAAELLETILISEKEKEIRRLKDVIKGLEKQIEESNSRTAKRKCSV</sequence>
<evidence type="ECO:0000256" key="5">
    <source>
        <dbReference type="ARBA" id="ARBA00023193"/>
    </source>
</evidence>
<keyword evidence="9" id="KW-0175">Coiled coil</keyword>
<dbReference type="GO" id="GO:0005524">
    <property type="term" value="F:ATP binding"/>
    <property type="evidence" value="ECO:0007669"/>
    <property type="project" value="UniProtKB-UniRule"/>
</dbReference>
<dbReference type="AlphaFoldDB" id="A0AAU9IU48"/>
<dbReference type="PROSITE" id="PS00107">
    <property type="entry name" value="PROTEIN_KINASE_ATP"/>
    <property type="match status" value="1"/>
</dbReference>
<gene>
    <name evidence="11" type="ORF">BSTOLATCC_MIC5088</name>
</gene>
<dbReference type="InterPro" id="IPR017441">
    <property type="entry name" value="Protein_kinase_ATP_BS"/>
</dbReference>
<dbReference type="GO" id="GO:0004674">
    <property type="term" value="F:protein serine/threonine kinase activity"/>
    <property type="evidence" value="ECO:0007669"/>
    <property type="project" value="UniProtKB-KW"/>
</dbReference>
<name>A0AAU9IU48_9CILI</name>
<dbReference type="InterPro" id="IPR008271">
    <property type="entry name" value="Ser/Thr_kinase_AS"/>
</dbReference>
<keyword evidence="1" id="KW-0808">Transferase</keyword>
<evidence type="ECO:0000256" key="6">
    <source>
        <dbReference type="ARBA" id="ARBA00037982"/>
    </source>
</evidence>
<dbReference type="GO" id="GO:0005737">
    <property type="term" value="C:cytoplasm"/>
    <property type="evidence" value="ECO:0007669"/>
    <property type="project" value="TreeGrafter"/>
</dbReference>
<dbReference type="Proteomes" id="UP001162131">
    <property type="component" value="Unassembled WGS sequence"/>
</dbReference>
<keyword evidence="2 7" id="KW-0547">Nucleotide-binding</keyword>
<evidence type="ECO:0000256" key="4">
    <source>
        <dbReference type="ARBA" id="ARBA00022840"/>
    </source>
</evidence>
<reference evidence="11" key="1">
    <citation type="submission" date="2021-09" db="EMBL/GenBank/DDBJ databases">
        <authorList>
            <consortium name="AG Swart"/>
            <person name="Singh M."/>
            <person name="Singh A."/>
            <person name="Seah K."/>
            <person name="Emmerich C."/>
        </authorList>
    </citation>
    <scope>NUCLEOTIDE SEQUENCE</scope>
    <source>
        <strain evidence="11">ATCC30299</strain>
    </source>
</reference>